<evidence type="ECO:0000259" key="1">
    <source>
        <dbReference type="Pfam" id="PF13470"/>
    </source>
</evidence>
<dbReference type="InterPro" id="IPR029060">
    <property type="entry name" value="PIN-like_dom_sf"/>
</dbReference>
<evidence type="ECO:0000313" key="3">
    <source>
        <dbReference type="Proteomes" id="UP001142610"/>
    </source>
</evidence>
<comment type="caution">
    <text evidence="2">The sequence shown here is derived from an EMBL/GenBank/DDBJ whole genome shotgun (WGS) entry which is preliminary data.</text>
</comment>
<dbReference type="Pfam" id="PF13470">
    <property type="entry name" value="PIN_3"/>
    <property type="match status" value="1"/>
</dbReference>
<keyword evidence="3" id="KW-1185">Reference proteome</keyword>
<dbReference type="PANTHER" id="PTHR34610">
    <property type="entry name" value="SSL7007 PROTEIN"/>
    <property type="match status" value="1"/>
</dbReference>
<sequence length="136" mass="15231">MLDTNVLVAALRSQRGASAFILKAVEEGKLKPVCTVPLFLEYEAVLRRKEHSSEFGYTQANISMFLTGLAKRIETTEVNFLYRPLLKDTDDDKVVEAALNGGARTIVTHNVKDFRPFDGKLLLEAQTPASLLENYR</sequence>
<name>A0A9X2RIK5_9PROT</name>
<evidence type="ECO:0000313" key="2">
    <source>
        <dbReference type="EMBL" id="MCQ8183962.1"/>
    </source>
</evidence>
<dbReference type="InterPro" id="IPR002850">
    <property type="entry name" value="PIN_toxin-like"/>
</dbReference>
<gene>
    <name evidence="2" type="ORF">NOG11_01045</name>
</gene>
<proteinExistence type="predicted"/>
<dbReference type="NCBIfam" id="TIGR00305">
    <property type="entry name" value="putative toxin-antitoxin system toxin component, PIN family"/>
    <property type="match status" value="1"/>
</dbReference>
<feature type="domain" description="PIN" evidence="1">
    <location>
        <begin position="1"/>
        <end position="112"/>
    </location>
</feature>
<accession>A0A9X2RIK5</accession>
<reference evidence="2" key="1">
    <citation type="submission" date="2022-07" db="EMBL/GenBank/DDBJ databases">
        <title>Parvularcula maris sp. nov., an algicidal bacterium isolated from seawater.</title>
        <authorList>
            <person name="Li F."/>
        </authorList>
    </citation>
    <scope>NUCLEOTIDE SEQUENCE</scope>
    <source>
        <strain evidence="2">BGMRC 0090</strain>
    </source>
</reference>
<protein>
    <submittedName>
        <fullName evidence="2">Toxin-antitoxin system toxin component, PIN family</fullName>
    </submittedName>
</protein>
<organism evidence="2 3">
    <name type="scientific">Parvularcula maris</name>
    <dbReference type="NCBI Taxonomy" id="2965077"/>
    <lineage>
        <taxon>Bacteria</taxon>
        <taxon>Pseudomonadati</taxon>
        <taxon>Pseudomonadota</taxon>
        <taxon>Alphaproteobacteria</taxon>
        <taxon>Parvularculales</taxon>
        <taxon>Parvularculaceae</taxon>
        <taxon>Parvularcula</taxon>
    </lineage>
</organism>
<dbReference type="PANTHER" id="PTHR34610:SF3">
    <property type="entry name" value="SSL7007 PROTEIN"/>
    <property type="match status" value="1"/>
</dbReference>
<dbReference type="InterPro" id="IPR002716">
    <property type="entry name" value="PIN_dom"/>
</dbReference>
<dbReference type="EMBL" id="JANIBC010000001">
    <property type="protein sequence ID" value="MCQ8183962.1"/>
    <property type="molecule type" value="Genomic_DNA"/>
</dbReference>
<dbReference type="AlphaFoldDB" id="A0A9X2RIK5"/>
<dbReference type="SUPFAM" id="SSF88723">
    <property type="entry name" value="PIN domain-like"/>
    <property type="match status" value="1"/>
</dbReference>
<dbReference type="Proteomes" id="UP001142610">
    <property type="component" value="Unassembled WGS sequence"/>
</dbReference>